<dbReference type="RefSeq" id="WP_006253291.1">
    <property type="nucleotide sequence ID" value="NZ_CP011098.1"/>
</dbReference>
<dbReference type="EMBL" id="UGPL01000006">
    <property type="protein sequence ID" value="STY65646.1"/>
    <property type="molecule type" value="Genomic_DNA"/>
</dbReference>
<dbReference type="EMBL" id="UGPN01000002">
    <property type="protein sequence ID" value="STY64109.1"/>
    <property type="molecule type" value="Genomic_DNA"/>
</dbReference>
<dbReference type="Proteomes" id="UP000315164">
    <property type="component" value="Unassembled WGS sequence"/>
</dbReference>
<evidence type="ECO:0000313" key="5">
    <source>
        <dbReference type="Proteomes" id="UP000254031"/>
    </source>
</evidence>
<dbReference type="EMBL" id="VAJB01000054">
    <property type="protein sequence ID" value="TRB71561.1"/>
    <property type="molecule type" value="Genomic_DNA"/>
</dbReference>
<evidence type="ECO:0000313" key="3">
    <source>
        <dbReference type="EMBL" id="TRB34621.1"/>
    </source>
</evidence>
<dbReference type="Pfam" id="PF12686">
    <property type="entry name" value="DUF3800"/>
    <property type="match status" value="1"/>
</dbReference>
<gene>
    <name evidence="4" type="ORF">FEA53_13345</name>
    <name evidence="3" type="ORF">FEB89_12880</name>
    <name evidence="1" type="ORF">NCTC10638_03284</name>
    <name evidence="2" type="ORF">NCTC9380_00914</name>
</gene>
<organism evidence="4 7">
    <name type="scientific">Mannheimia haemolytica</name>
    <name type="common">Pasteurella haemolytica</name>
    <dbReference type="NCBI Taxonomy" id="75985"/>
    <lineage>
        <taxon>Bacteria</taxon>
        <taxon>Pseudomonadati</taxon>
        <taxon>Pseudomonadota</taxon>
        <taxon>Gammaproteobacteria</taxon>
        <taxon>Pasteurellales</taxon>
        <taxon>Pasteurellaceae</taxon>
        <taxon>Mannheimia</taxon>
    </lineage>
</organism>
<reference evidence="7 8" key="2">
    <citation type="journal article" date="2019" name="Vet. Microbiol.">
        <title>Genetic characterization of susceptible and multi-drug resistant Mannheimia haemolytica isolated from high-risk stocker calves prior to and after antimicrobial metaphylaxis.</title>
        <authorList>
            <person name="Snyder E.R."/>
            <person name="Alvarez-Narvaez S."/>
            <person name="Credille B.C."/>
        </authorList>
    </citation>
    <scope>NUCLEOTIDE SEQUENCE [LARGE SCALE GENOMIC DNA]</scope>
    <source>
        <strain evidence="4 7">UGA-R5-128-1</strain>
        <strain evidence="3 8">UGA-R7-163-1</strain>
    </source>
</reference>
<evidence type="ECO:0000313" key="6">
    <source>
        <dbReference type="Proteomes" id="UP000254802"/>
    </source>
</evidence>
<evidence type="ECO:0000313" key="4">
    <source>
        <dbReference type="EMBL" id="TRB71561.1"/>
    </source>
</evidence>
<dbReference type="OrthoDB" id="9800818at2"/>
<dbReference type="InterPro" id="IPR024524">
    <property type="entry name" value="DUF3800"/>
</dbReference>
<sequence>MYLMYVDESGSTTDPTQKYFVLSGIAVFERNTHWIEKKMNVIASQFCQYSEGSDPYFYELHGSPMRSGKSEWRGIPMSERINAIQDCLKLVQSNNIRIFAAVIEQGYSSGQDTITECFEQISSRFDMYLSRLHAQGNTQRGISIFDKSSTEKSIQALARTFKNSGHTYGKLRNFSEVPLFLDSKSSRLIQLADLVSYAIFRHYEHNDSSFYDIIRNNFDYHNGRIHGLYLRNKEDIIS</sequence>
<dbReference type="Proteomes" id="UP000254802">
    <property type="component" value="Unassembled WGS sequence"/>
</dbReference>
<evidence type="ECO:0000313" key="7">
    <source>
        <dbReference type="Proteomes" id="UP000315164"/>
    </source>
</evidence>
<name>A0A249A042_MANHA</name>
<reference evidence="5 6" key="1">
    <citation type="submission" date="2018-06" db="EMBL/GenBank/DDBJ databases">
        <authorList>
            <consortium name="Pathogen Informatics"/>
            <person name="Doyle S."/>
        </authorList>
    </citation>
    <scope>NUCLEOTIDE SEQUENCE [LARGE SCALE GENOMIC DNA]</scope>
    <source>
        <strain evidence="1 6">NCTC10638</strain>
        <strain evidence="2 5">NCTC9380</strain>
    </source>
</reference>
<evidence type="ECO:0000313" key="8">
    <source>
        <dbReference type="Proteomes" id="UP000318394"/>
    </source>
</evidence>
<dbReference type="GeneID" id="67369295"/>
<dbReference type="Proteomes" id="UP000318394">
    <property type="component" value="Unassembled WGS sequence"/>
</dbReference>
<dbReference type="AlphaFoldDB" id="A0A249A042"/>
<protein>
    <submittedName>
        <fullName evidence="4">DUF3800 domain-containing protein</fullName>
    </submittedName>
    <submittedName>
        <fullName evidence="1">Protein of uncharacterized function (DUF3800)</fullName>
    </submittedName>
</protein>
<dbReference type="EMBL" id="VAJI01000047">
    <property type="protein sequence ID" value="TRB34621.1"/>
    <property type="molecule type" value="Genomic_DNA"/>
</dbReference>
<evidence type="ECO:0000313" key="1">
    <source>
        <dbReference type="EMBL" id="STY64109.1"/>
    </source>
</evidence>
<dbReference type="KEGG" id="mhay:VK67_07945"/>
<accession>A0A249A042</accession>
<keyword evidence="8" id="KW-1185">Reference proteome</keyword>
<dbReference type="Proteomes" id="UP000254031">
    <property type="component" value="Unassembled WGS sequence"/>
</dbReference>
<proteinExistence type="predicted"/>
<dbReference type="KEGG" id="mhaq:WC39_07945"/>
<evidence type="ECO:0000313" key="2">
    <source>
        <dbReference type="EMBL" id="STY65646.1"/>
    </source>
</evidence>